<evidence type="ECO:0008006" key="4">
    <source>
        <dbReference type="Google" id="ProtNLM"/>
    </source>
</evidence>
<organism evidence="2 3">
    <name type="scientific">Rahnella sp. (strain Y9602)</name>
    <dbReference type="NCBI Taxonomy" id="2703885"/>
    <lineage>
        <taxon>Bacteria</taxon>
        <taxon>Pseudomonadati</taxon>
        <taxon>Pseudomonadota</taxon>
        <taxon>Gammaproteobacteria</taxon>
        <taxon>Enterobacterales</taxon>
        <taxon>Yersiniaceae</taxon>
        <taxon>Rahnella</taxon>
    </lineage>
</organism>
<dbReference type="EMBL" id="CP002507">
    <property type="protein sequence ID" value="ADW76636.1"/>
    <property type="molecule type" value="Genomic_DNA"/>
</dbReference>
<sequence>MCDQECVLPEEGRFTREQATAVASQYSNVAIEDDNGKEFRLVVREEGEMVWRGWNFEAEAGFWLNRYIKSHGVKNQTAGN</sequence>
<dbReference type="InterPro" id="IPR009253">
    <property type="entry name" value="DUF905"/>
</dbReference>
<proteinExistence type="inferred from homology"/>
<gene>
    <name evidence="2" type="ordered locus">Rahaq_5062</name>
</gene>
<dbReference type="AlphaFoldDB" id="A0A0H3FJZ1"/>
<name>A0A0H3FJZ1_RAHSY</name>
<dbReference type="Gene3D" id="3.30.160.130">
    <property type="entry name" value="ykff protein like domains"/>
    <property type="match status" value="1"/>
</dbReference>
<evidence type="ECO:0000313" key="2">
    <source>
        <dbReference type="EMBL" id="ADW76636.1"/>
    </source>
</evidence>
<dbReference type="Pfam" id="PF06006">
    <property type="entry name" value="DUF905"/>
    <property type="match status" value="1"/>
</dbReference>
<evidence type="ECO:0000256" key="1">
    <source>
        <dbReference type="ARBA" id="ARBA00007059"/>
    </source>
</evidence>
<dbReference type="HOGENOM" id="CLU_182912_1_0_6"/>
<dbReference type="OrthoDB" id="6480897at2"/>
<dbReference type="RefSeq" id="WP_013578317.1">
    <property type="nucleotide sequence ID" value="NC_015063.1"/>
</dbReference>
<evidence type="ECO:0000313" key="3">
    <source>
        <dbReference type="Proteomes" id="UP000007257"/>
    </source>
</evidence>
<dbReference type="InterPro" id="IPR038612">
    <property type="entry name" value="YkfF-like_sf"/>
</dbReference>
<dbReference type="KEGG" id="rah:Rahaq_5062"/>
<comment type="similarity">
    <text evidence="1">Belongs to the UPF0401 family.</text>
</comment>
<accession>A0A0H3FJZ1</accession>
<keyword evidence="2" id="KW-0614">Plasmid</keyword>
<protein>
    <recommendedName>
        <fullName evidence="4">Cytoplasmic protein</fullName>
    </recommendedName>
</protein>
<dbReference type="SUPFAM" id="SSF54786">
    <property type="entry name" value="YcfA/nrd intein domain"/>
    <property type="match status" value="1"/>
</dbReference>
<dbReference type="Proteomes" id="UP000007257">
    <property type="component" value="Plasmid pRAHAQ02"/>
</dbReference>
<reference evidence="3" key="1">
    <citation type="submission" date="2011-01" db="EMBL/GenBank/DDBJ databases">
        <title>Complete sequence of plasmid2 of Rahnella sp. Y9602.</title>
        <authorList>
            <consortium name="US DOE Joint Genome Institute"/>
            <person name="Lucas S."/>
            <person name="Copeland A."/>
            <person name="Lapidus A."/>
            <person name="Cheng J.-F."/>
            <person name="Goodwin L."/>
            <person name="Pitluck S."/>
            <person name="Lu M."/>
            <person name="Detter J.C."/>
            <person name="Han C."/>
            <person name="Tapia R."/>
            <person name="Land M."/>
            <person name="Hauser L."/>
            <person name="Kyrpides N."/>
            <person name="Ivanova N."/>
            <person name="Ovchinnikova G."/>
            <person name="Pagani I."/>
            <person name="Sobecky P.A."/>
            <person name="Martinez R.J."/>
            <person name="Woyke T."/>
        </authorList>
    </citation>
    <scope>NUCLEOTIDE SEQUENCE [LARGE SCALE GENOMIC DNA]</scope>
    <source>
        <strain evidence="3">Y9602</strain>
        <plasmid evidence="3">pRAHAQ02</plasmid>
    </source>
</reference>
<geneLocation type="plasmid" evidence="2 3">
    <name>pRAHAQ02</name>
</geneLocation>
<reference evidence="2 3" key="2">
    <citation type="journal article" date="2012" name="J. Bacteriol.">
        <title>Complete Genome Sequence of Rahnella sp. Strain Y9602, a Gammaproteobacterium Isolate from Metal- and Radionuclide-Contaminated Soil.</title>
        <authorList>
            <person name="Martinez R.J."/>
            <person name="Bruce D."/>
            <person name="Detter C."/>
            <person name="Goodwin L.A."/>
            <person name="Han J."/>
            <person name="Han C.S."/>
            <person name="Held B."/>
            <person name="Land M.L."/>
            <person name="Mikhailova N."/>
            <person name="Nolan M."/>
            <person name="Pennacchio L."/>
            <person name="Pitluck S."/>
            <person name="Tapia R."/>
            <person name="Woyke T."/>
            <person name="Sobecky P.A."/>
        </authorList>
    </citation>
    <scope>NUCLEOTIDE SEQUENCE [LARGE SCALE GENOMIC DNA]</scope>
    <source>
        <strain evidence="2 3">Y9602</strain>
        <plasmid evidence="2 3">pRAHAQ02</plasmid>
    </source>
</reference>